<dbReference type="EMBL" id="JAWWNJ010000164">
    <property type="protein sequence ID" value="KAK6977888.1"/>
    <property type="molecule type" value="Genomic_DNA"/>
</dbReference>
<evidence type="ECO:0000256" key="2">
    <source>
        <dbReference type="SAM" id="Phobius"/>
    </source>
</evidence>
<comment type="caution">
    <text evidence="3">The sequence shown here is derived from an EMBL/GenBank/DDBJ whole genome shotgun (WGS) entry which is preliminary data.</text>
</comment>
<keyword evidence="2" id="KW-0472">Membrane</keyword>
<evidence type="ECO:0000256" key="1">
    <source>
        <dbReference type="SAM" id="MobiDB-lite"/>
    </source>
</evidence>
<keyword evidence="2" id="KW-1133">Transmembrane helix</keyword>
<feature type="region of interest" description="Disordered" evidence="1">
    <location>
        <begin position="135"/>
        <end position="173"/>
    </location>
</feature>
<protein>
    <submittedName>
        <fullName evidence="3">Uncharacterized protein</fullName>
    </submittedName>
</protein>
<evidence type="ECO:0000313" key="3">
    <source>
        <dbReference type="EMBL" id="KAK6977888.1"/>
    </source>
</evidence>
<feature type="transmembrane region" description="Helical" evidence="2">
    <location>
        <begin position="12"/>
        <end position="36"/>
    </location>
</feature>
<keyword evidence="2" id="KW-0812">Transmembrane</keyword>
<keyword evidence="4" id="KW-1185">Reference proteome</keyword>
<gene>
    <name evidence="3" type="ORF">R3P38DRAFT_3236557</name>
</gene>
<proteinExistence type="predicted"/>
<evidence type="ECO:0000313" key="4">
    <source>
        <dbReference type="Proteomes" id="UP001362999"/>
    </source>
</evidence>
<dbReference type="AlphaFoldDB" id="A0AAV9ZCW3"/>
<reference evidence="3 4" key="1">
    <citation type="journal article" date="2024" name="J Genomics">
        <title>Draft genome sequencing and assembly of Favolaschia claudopus CIRM-BRFM 2984 isolated from oak limbs.</title>
        <authorList>
            <person name="Navarro D."/>
            <person name="Drula E."/>
            <person name="Chaduli D."/>
            <person name="Cazenave R."/>
            <person name="Ahrendt S."/>
            <person name="Wang J."/>
            <person name="Lipzen A."/>
            <person name="Daum C."/>
            <person name="Barry K."/>
            <person name="Grigoriev I.V."/>
            <person name="Favel A."/>
            <person name="Rosso M.N."/>
            <person name="Martin F."/>
        </authorList>
    </citation>
    <scope>NUCLEOTIDE SEQUENCE [LARGE SCALE GENOMIC DNA]</scope>
    <source>
        <strain evidence="3 4">CIRM-BRFM 2984</strain>
    </source>
</reference>
<accession>A0AAV9ZCW3</accession>
<sequence length="188" mass="20783">MRRGSPGIVEIRITFSFVFGVSLPFLFSSFGGDFLFCFHCSHTFYHHIRTSPPYPTNIDRTAGPYPSAALIHHHSSSSPPYRDSHSPLTFPPHPLLRLPSIKGSLRRAVAALVRVAGVGADSHLLPFTYLRRRRRHHPRSAPSSLPPRRLARSPPFPALTPDPSHAPPLSTPALNTTFTDAAIVALTW</sequence>
<organism evidence="3 4">
    <name type="scientific">Favolaschia claudopus</name>
    <dbReference type="NCBI Taxonomy" id="2862362"/>
    <lineage>
        <taxon>Eukaryota</taxon>
        <taxon>Fungi</taxon>
        <taxon>Dikarya</taxon>
        <taxon>Basidiomycota</taxon>
        <taxon>Agaricomycotina</taxon>
        <taxon>Agaricomycetes</taxon>
        <taxon>Agaricomycetidae</taxon>
        <taxon>Agaricales</taxon>
        <taxon>Marasmiineae</taxon>
        <taxon>Mycenaceae</taxon>
        <taxon>Favolaschia</taxon>
    </lineage>
</organism>
<dbReference type="Proteomes" id="UP001362999">
    <property type="component" value="Unassembled WGS sequence"/>
</dbReference>
<feature type="compositionally biased region" description="Pro residues" evidence="1">
    <location>
        <begin position="154"/>
        <end position="170"/>
    </location>
</feature>
<name>A0AAV9ZCW3_9AGAR</name>